<reference evidence="1" key="1">
    <citation type="submission" date="2019-08" db="EMBL/GenBank/DDBJ databases">
        <authorList>
            <person name="Kucharzyk K."/>
            <person name="Murdoch R.W."/>
            <person name="Higgins S."/>
            <person name="Loffler F."/>
        </authorList>
    </citation>
    <scope>NUCLEOTIDE SEQUENCE</scope>
</reference>
<accession>A0A645HM93</accession>
<evidence type="ECO:0000313" key="1">
    <source>
        <dbReference type="EMBL" id="MPN39930.1"/>
    </source>
</evidence>
<dbReference type="EMBL" id="VSSQ01096034">
    <property type="protein sequence ID" value="MPN39930.1"/>
    <property type="molecule type" value="Genomic_DNA"/>
</dbReference>
<dbReference type="AlphaFoldDB" id="A0A645HM93"/>
<organism evidence="1">
    <name type="scientific">bioreactor metagenome</name>
    <dbReference type="NCBI Taxonomy" id="1076179"/>
    <lineage>
        <taxon>unclassified sequences</taxon>
        <taxon>metagenomes</taxon>
        <taxon>ecological metagenomes</taxon>
    </lineage>
</organism>
<gene>
    <name evidence="1" type="ORF">SDC9_187464</name>
</gene>
<protein>
    <submittedName>
        <fullName evidence="1">Uncharacterized protein</fullName>
    </submittedName>
</protein>
<name>A0A645HM93_9ZZZZ</name>
<comment type="caution">
    <text evidence="1">The sequence shown here is derived from an EMBL/GenBank/DDBJ whole genome shotgun (WGS) entry which is preliminary data.</text>
</comment>
<sequence length="164" mass="18562">MVDGRGDVLDVFQSERCGGEELYVVCARLMRGDDFGRRHCPGNRNETEQFCIANHVQIRVRRNDELAARVFGHVDLIAVEHRARAEPHVRKTGAERGNRVTRAGQTVRIGLVKGDLHERYAALFKRFRQAKKILPVNFTADGDDSGLLNAGNNRFGHVRYLKPL</sequence>
<proteinExistence type="predicted"/>